<dbReference type="CDD" id="cd01347">
    <property type="entry name" value="ligand_gated_channel"/>
    <property type="match status" value="1"/>
</dbReference>
<dbReference type="OrthoDB" id="183532at2"/>
<dbReference type="InterPro" id="IPR036942">
    <property type="entry name" value="Beta-barrel_TonB_sf"/>
</dbReference>
<dbReference type="GO" id="GO:0009279">
    <property type="term" value="C:cell outer membrane"/>
    <property type="evidence" value="ECO:0007669"/>
    <property type="project" value="UniProtKB-SubCell"/>
</dbReference>
<evidence type="ECO:0000256" key="1">
    <source>
        <dbReference type="ARBA" id="ARBA00004571"/>
    </source>
</evidence>
<dbReference type="Proteomes" id="UP000265955">
    <property type="component" value="Unassembled WGS sequence"/>
</dbReference>
<proteinExistence type="inferred from homology"/>
<protein>
    <submittedName>
        <fullName evidence="16">TonB-dependent receptor</fullName>
    </submittedName>
</protein>
<keyword evidence="5 11" id="KW-0812">Transmembrane</keyword>
<name>A0A3A3FQR9_9BURK</name>
<dbReference type="RefSeq" id="WP_119767766.1">
    <property type="nucleotide sequence ID" value="NZ_QYUO01000001.1"/>
</dbReference>
<evidence type="ECO:0000256" key="7">
    <source>
        <dbReference type="ARBA" id="ARBA00023077"/>
    </source>
</evidence>
<comment type="caution">
    <text evidence="16">The sequence shown here is derived from an EMBL/GenBank/DDBJ whole genome shotgun (WGS) entry which is preliminary data.</text>
</comment>
<dbReference type="GO" id="GO:0015344">
    <property type="term" value="F:siderophore uptake transmembrane transporter activity"/>
    <property type="evidence" value="ECO:0007669"/>
    <property type="project" value="TreeGrafter"/>
</dbReference>
<dbReference type="GO" id="GO:0044718">
    <property type="term" value="P:siderophore transmembrane transport"/>
    <property type="evidence" value="ECO:0007669"/>
    <property type="project" value="TreeGrafter"/>
</dbReference>
<evidence type="ECO:0000313" key="16">
    <source>
        <dbReference type="EMBL" id="RJF97820.1"/>
    </source>
</evidence>
<evidence type="ECO:0000256" key="13">
    <source>
        <dbReference type="SAM" id="SignalP"/>
    </source>
</evidence>
<dbReference type="Pfam" id="PF00593">
    <property type="entry name" value="TonB_dep_Rec_b-barrel"/>
    <property type="match status" value="1"/>
</dbReference>
<dbReference type="Gene3D" id="2.170.130.10">
    <property type="entry name" value="TonB-dependent receptor, plug domain"/>
    <property type="match status" value="1"/>
</dbReference>
<accession>A0A3A3FQR9</accession>
<dbReference type="InterPro" id="IPR039426">
    <property type="entry name" value="TonB-dep_rcpt-like"/>
</dbReference>
<evidence type="ECO:0000256" key="8">
    <source>
        <dbReference type="ARBA" id="ARBA00023136"/>
    </source>
</evidence>
<dbReference type="PROSITE" id="PS52016">
    <property type="entry name" value="TONB_DEPENDENT_REC_3"/>
    <property type="match status" value="1"/>
</dbReference>
<comment type="subcellular location">
    <subcellularLocation>
        <location evidence="1 11">Cell outer membrane</location>
        <topology evidence="1 11">Multi-pass membrane protein</topology>
    </subcellularLocation>
</comment>
<dbReference type="InterPro" id="IPR000531">
    <property type="entry name" value="Beta-barrel_TonB"/>
</dbReference>
<evidence type="ECO:0000256" key="9">
    <source>
        <dbReference type="ARBA" id="ARBA00023170"/>
    </source>
</evidence>
<keyword evidence="7 12" id="KW-0798">TonB box</keyword>
<evidence type="ECO:0000256" key="12">
    <source>
        <dbReference type="RuleBase" id="RU003357"/>
    </source>
</evidence>
<dbReference type="PANTHER" id="PTHR30069:SF29">
    <property type="entry name" value="HEMOGLOBIN AND HEMOGLOBIN-HAPTOGLOBIN-BINDING PROTEIN 1-RELATED"/>
    <property type="match status" value="1"/>
</dbReference>
<dbReference type="AlphaFoldDB" id="A0A3A3FQR9"/>
<keyword evidence="17" id="KW-1185">Reference proteome</keyword>
<evidence type="ECO:0000256" key="3">
    <source>
        <dbReference type="ARBA" id="ARBA00022448"/>
    </source>
</evidence>
<feature type="domain" description="TonB-dependent receptor-like beta-barrel" evidence="14">
    <location>
        <begin position="289"/>
        <end position="640"/>
    </location>
</feature>
<keyword evidence="3 11" id="KW-0813">Transport</keyword>
<dbReference type="PANTHER" id="PTHR30069">
    <property type="entry name" value="TONB-DEPENDENT OUTER MEMBRANE RECEPTOR"/>
    <property type="match status" value="1"/>
</dbReference>
<dbReference type="EMBL" id="QYUO01000001">
    <property type="protein sequence ID" value="RJF97820.1"/>
    <property type="molecule type" value="Genomic_DNA"/>
</dbReference>
<dbReference type="InterPro" id="IPR037066">
    <property type="entry name" value="Plug_dom_sf"/>
</dbReference>
<sequence length="673" mass="74828">MQNRFASFRPGFHRRRIAILCACLAALSGGEAVHAADLGIDLPALPIERLLTLEVYSASKFSQKITEAPSAVSVVTAADIKAYGWRTLADILRSMRGLYLNYDRNYDYLGARGFLRPGDYNTRFLLLVDGNRINDGVYDQAPIGTEFIVDVDLIERVEFVPGPGSSIYGANAFFGVINVLTKRGSDLPGSRVAVEGGSHGERKLRASYGMRNAEGLDLLISATSYRERGADLYYPEFDNPPGSGGIATHRDHDRADRVFLKGAIGPLTMSIAHAERTKGVPTASFSQVFNDPRSHTVDVQSMVNVGYRTRLDSDSELSSHLYWGRYDYDGDYLYDLPPVLINRDGSRSRWWGGETKLITTRFAGHKTVAGAEYRRDYRRGQFNFDVDPFVFNLDDRRAGSRSGVYVQDEMTLSKDLLLNAGMRYDWSDSHGGTFNPRLALIRKLTPATTVKALYGKAFREPNAFEMYYAMAGAGGQRANPDLKAERIRTLELAAEHQLAADTRVIASAFRNTVSNLISQAVDPTDGLLIYGNLSRATAHGVEAELERAWARGARMRASYSWQRTNDSATGAKLPNTPRHLAKLNLSAPVYRSWRAGLEAQYVARRNSLQGYAEAFWLANLTLSSVRIAPGLELSASIYNLFDRQYVDPGAAEHVQDLIRQNGRTMRIRLSYAF</sequence>
<keyword evidence="4 11" id="KW-1134">Transmembrane beta strand</keyword>
<evidence type="ECO:0000256" key="10">
    <source>
        <dbReference type="ARBA" id="ARBA00023237"/>
    </source>
</evidence>
<evidence type="ECO:0000259" key="14">
    <source>
        <dbReference type="Pfam" id="PF00593"/>
    </source>
</evidence>
<evidence type="ECO:0000256" key="4">
    <source>
        <dbReference type="ARBA" id="ARBA00022452"/>
    </source>
</evidence>
<keyword evidence="10 11" id="KW-0998">Cell outer membrane</keyword>
<evidence type="ECO:0000256" key="6">
    <source>
        <dbReference type="ARBA" id="ARBA00022729"/>
    </source>
</evidence>
<evidence type="ECO:0000259" key="15">
    <source>
        <dbReference type="Pfam" id="PF07715"/>
    </source>
</evidence>
<keyword evidence="8 11" id="KW-0472">Membrane</keyword>
<comment type="similarity">
    <text evidence="2 11 12">Belongs to the TonB-dependent receptor family.</text>
</comment>
<dbReference type="InterPro" id="IPR012910">
    <property type="entry name" value="Plug_dom"/>
</dbReference>
<dbReference type="SUPFAM" id="SSF56935">
    <property type="entry name" value="Porins"/>
    <property type="match status" value="1"/>
</dbReference>
<reference evidence="17" key="1">
    <citation type="submission" date="2018-09" db="EMBL/GenBank/DDBJ databases">
        <authorList>
            <person name="Zhu H."/>
        </authorList>
    </citation>
    <scope>NUCLEOTIDE SEQUENCE [LARGE SCALE GENOMIC DNA]</scope>
    <source>
        <strain evidence="17">K1R23-30</strain>
    </source>
</reference>
<gene>
    <name evidence="16" type="ORF">D3871_04225</name>
</gene>
<evidence type="ECO:0000256" key="11">
    <source>
        <dbReference type="PROSITE-ProRule" id="PRU01360"/>
    </source>
</evidence>
<evidence type="ECO:0000313" key="17">
    <source>
        <dbReference type="Proteomes" id="UP000265955"/>
    </source>
</evidence>
<keyword evidence="6 13" id="KW-0732">Signal</keyword>
<organism evidence="16 17">
    <name type="scientific">Noviherbaspirillum saxi</name>
    <dbReference type="NCBI Taxonomy" id="2320863"/>
    <lineage>
        <taxon>Bacteria</taxon>
        <taxon>Pseudomonadati</taxon>
        <taxon>Pseudomonadota</taxon>
        <taxon>Betaproteobacteria</taxon>
        <taxon>Burkholderiales</taxon>
        <taxon>Oxalobacteraceae</taxon>
        <taxon>Noviherbaspirillum</taxon>
    </lineage>
</organism>
<keyword evidence="9 16" id="KW-0675">Receptor</keyword>
<feature type="chain" id="PRO_5017442992" evidence="13">
    <location>
        <begin position="36"/>
        <end position="673"/>
    </location>
</feature>
<feature type="signal peptide" evidence="13">
    <location>
        <begin position="1"/>
        <end position="35"/>
    </location>
</feature>
<evidence type="ECO:0000256" key="2">
    <source>
        <dbReference type="ARBA" id="ARBA00009810"/>
    </source>
</evidence>
<dbReference type="Pfam" id="PF07715">
    <property type="entry name" value="Plug"/>
    <property type="match status" value="1"/>
</dbReference>
<evidence type="ECO:0000256" key="5">
    <source>
        <dbReference type="ARBA" id="ARBA00022692"/>
    </source>
</evidence>
<dbReference type="Gene3D" id="2.40.170.20">
    <property type="entry name" value="TonB-dependent receptor, beta-barrel domain"/>
    <property type="match status" value="1"/>
</dbReference>
<feature type="domain" description="TonB-dependent receptor plug" evidence="15">
    <location>
        <begin position="66"/>
        <end position="176"/>
    </location>
</feature>